<evidence type="ECO:0000313" key="1">
    <source>
        <dbReference type="EMBL" id="KAI0052483.1"/>
    </source>
</evidence>
<evidence type="ECO:0000313" key="2">
    <source>
        <dbReference type="Proteomes" id="UP000814033"/>
    </source>
</evidence>
<organism evidence="1 2">
    <name type="scientific">Auriscalpium vulgare</name>
    <dbReference type="NCBI Taxonomy" id="40419"/>
    <lineage>
        <taxon>Eukaryota</taxon>
        <taxon>Fungi</taxon>
        <taxon>Dikarya</taxon>
        <taxon>Basidiomycota</taxon>
        <taxon>Agaricomycotina</taxon>
        <taxon>Agaricomycetes</taxon>
        <taxon>Russulales</taxon>
        <taxon>Auriscalpiaceae</taxon>
        <taxon>Auriscalpium</taxon>
    </lineage>
</organism>
<dbReference type="Proteomes" id="UP000814033">
    <property type="component" value="Unassembled WGS sequence"/>
</dbReference>
<dbReference type="EMBL" id="MU275845">
    <property type="protein sequence ID" value="KAI0052483.1"/>
    <property type="molecule type" value="Genomic_DNA"/>
</dbReference>
<accession>A0ACB8S7J9</accession>
<keyword evidence="2" id="KW-1185">Reference proteome</keyword>
<reference evidence="1" key="1">
    <citation type="submission" date="2021-02" db="EMBL/GenBank/DDBJ databases">
        <authorList>
            <consortium name="DOE Joint Genome Institute"/>
            <person name="Ahrendt S."/>
            <person name="Looney B.P."/>
            <person name="Miyauchi S."/>
            <person name="Morin E."/>
            <person name="Drula E."/>
            <person name="Courty P.E."/>
            <person name="Chicoki N."/>
            <person name="Fauchery L."/>
            <person name="Kohler A."/>
            <person name="Kuo A."/>
            <person name="Labutti K."/>
            <person name="Pangilinan J."/>
            <person name="Lipzen A."/>
            <person name="Riley R."/>
            <person name="Andreopoulos W."/>
            <person name="He G."/>
            <person name="Johnson J."/>
            <person name="Barry K.W."/>
            <person name="Grigoriev I.V."/>
            <person name="Nagy L."/>
            <person name="Hibbett D."/>
            <person name="Henrissat B."/>
            <person name="Matheny P.B."/>
            <person name="Labbe J."/>
            <person name="Martin F."/>
        </authorList>
    </citation>
    <scope>NUCLEOTIDE SEQUENCE</scope>
    <source>
        <strain evidence="1">FP105234-sp</strain>
    </source>
</reference>
<proteinExistence type="predicted"/>
<sequence>MKRTTTDRASYDEKRHTKPCKFYQKGTCPLSAEQCNFAHVRVVLAPTKPAAHLVSAHGHAPAWPTKPHHAAPRFEVAALEDGAVIASPCKPSLNDRSLYRPVAQPPPQRYADPVSHWPVPHPYPPYGDPLYHGVAAPSPVYAHPALTLPSAPSHSPAPLSNDSVFSMILRDSGALSPSCSSVSSSPASADSALLVDGEGHFTSHGTGQKPQPFVGAPSGSYSPGDWVGSPATPTDGGGYYIPPGMFSPGVPYTPNIYGYFGPVTPATPAPAQPKSKAPRKAKAFRTKPCKHFRKDGRCPQGNKCTFIHDTEHLHSRSVSPSSPGTPQSASSASSHAVSLPEKPRSAIEEKRARGIYPITWRVVSGGVMMGGQRQVCRAFIQGNCPDGDDCALAHPDKGKNHEQQYDALPTPPPSARADAYLISPGATPRAASFAPEQLVLPGPSSLSPHANTHTRQQLSITIPTDSAVLPSIRRAAALSRPHSTPPRVYGRSAGAGLPPVRNDHVYSAESPAA</sequence>
<comment type="caution">
    <text evidence="1">The sequence shown here is derived from an EMBL/GenBank/DDBJ whole genome shotgun (WGS) entry which is preliminary data.</text>
</comment>
<protein>
    <submittedName>
        <fullName evidence="1">Uncharacterized protein</fullName>
    </submittedName>
</protein>
<reference evidence="1" key="2">
    <citation type="journal article" date="2022" name="New Phytol.">
        <title>Evolutionary transition to the ectomycorrhizal habit in the genomes of a hyperdiverse lineage of mushroom-forming fungi.</title>
        <authorList>
            <person name="Looney B."/>
            <person name="Miyauchi S."/>
            <person name="Morin E."/>
            <person name="Drula E."/>
            <person name="Courty P.E."/>
            <person name="Kohler A."/>
            <person name="Kuo A."/>
            <person name="LaButti K."/>
            <person name="Pangilinan J."/>
            <person name="Lipzen A."/>
            <person name="Riley R."/>
            <person name="Andreopoulos W."/>
            <person name="He G."/>
            <person name="Johnson J."/>
            <person name="Nolan M."/>
            <person name="Tritt A."/>
            <person name="Barry K.W."/>
            <person name="Grigoriev I.V."/>
            <person name="Nagy L.G."/>
            <person name="Hibbett D."/>
            <person name="Henrissat B."/>
            <person name="Matheny P.B."/>
            <person name="Labbe J."/>
            <person name="Martin F.M."/>
        </authorList>
    </citation>
    <scope>NUCLEOTIDE SEQUENCE</scope>
    <source>
        <strain evidence="1">FP105234-sp</strain>
    </source>
</reference>
<gene>
    <name evidence="1" type="ORF">FA95DRAFT_1601845</name>
</gene>
<name>A0ACB8S7J9_9AGAM</name>